<feature type="transmembrane region" description="Helical" evidence="1">
    <location>
        <begin position="322"/>
        <end position="342"/>
    </location>
</feature>
<dbReference type="EMBL" id="FONW01000002">
    <property type="protein sequence ID" value="SFE98369.1"/>
    <property type="molecule type" value="Genomic_DNA"/>
</dbReference>
<name>A0A1I2F024_9BACT</name>
<evidence type="ECO:0000256" key="1">
    <source>
        <dbReference type="SAM" id="Phobius"/>
    </source>
</evidence>
<dbReference type="InterPro" id="IPR025178">
    <property type="entry name" value="Lnb_N"/>
</dbReference>
<dbReference type="Pfam" id="PF25221">
    <property type="entry name" value="5TMH_Lnb"/>
    <property type="match status" value="1"/>
</dbReference>
<feature type="transmembrane region" description="Helical" evidence="1">
    <location>
        <begin position="290"/>
        <end position="310"/>
    </location>
</feature>
<gene>
    <name evidence="4" type="ORF">SAMN05216283_102296</name>
</gene>
<evidence type="ECO:0000259" key="3">
    <source>
        <dbReference type="Pfam" id="PF25221"/>
    </source>
</evidence>
<keyword evidence="1" id="KW-0812">Transmembrane</keyword>
<accession>A0A1I2F024</accession>
<keyword evidence="1" id="KW-1133">Transmembrane helix</keyword>
<evidence type="ECO:0000313" key="4">
    <source>
        <dbReference type="EMBL" id="SFE98369.1"/>
    </source>
</evidence>
<dbReference type="STRING" id="655355.SAMN05216283_102296"/>
<feature type="transmembrane region" description="Helical" evidence="1">
    <location>
        <begin position="257"/>
        <end position="278"/>
    </location>
</feature>
<keyword evidence="5" id="KW-1185">Reference proteome</keyword>
<proteinExistence type="predicted"/>
<sequence length="401" mass="46429">MKQIYKSLFIAVGLVFLLVLPFQGKAFQLSQQAEVSVLTCGPSKQLHALYGHTAIRVNDPRRMFDVVFNYGVFSFNAPNFVYRFAKGQTDYMLAPEKYEDFLISYQRDGRNIYEQVLNLTQQEKQQLVDFLIWNAKPENREYRYNFFMDNCATRVRDVVMKQVDGDLIFPENEGLEMTFREHVDAYQRVLPWINFGINLTLGCPSDLKASVYHEMFLPDFLMKHFAHTQIKKGTTSRPLVKETRTIFDAGKKAGSGFGLLTPEWVLGLLLLLVIVMTYKQYRAQRASYWIDYSLLILTGLIGVVLVWFVTCSEHPAMKANLNLLWAVPTNLIFAFLWMVKAWRSALTKYWKALAVWLILFLVGGFIIEQDFHVGFYLLTLMVLCRALLHGFLLRSVKEPKA</sequence>
<dbReference type="InterPro" id="IPR057436">
    <property type="entry name" value="5TMH_Lnb"/>
</dbReference>
<dbReference type="RefSeq" id="WP_093918968.1">
    <property type="nucleotide sequence ID" value="NZ_FONW01000002.1"/>
</dbReference>
<evidence type="ECO:0000313" key="5">
    <source>
        <dbReference type="Proteomes" id="UP000198964"/>
    </source>
</evidence>
<feature type="domain" description="Lnb N-terminal periplasmic" evidence="2">
    <location>
        <begin position="32"/>
        <end position="165"/>
    </location>
</feature>
<evidence type="ECO:0000259" key="2">
    <source>
        <dbReference type="Pfam" id="PF13387"/>
    </source>
</evidence>
<feature type="transmembrane region" description="Helical" evidence="1">
    <location>
        <begin position="349"/>
        <end position="367"/>
    </location>
</feature>
<dbReference type="Proteomes" id="UP000198964">
    <property type="component" value="Unassembled WGS sequence"/>
</dbReference>
<dbReference type="Pfam" id="PF13387">
    <property type="entry name" value="Lnb_N"/>
    <property type="match status" value="1"/>
</dbReference>
<organism evidence="4 5">
    <name type="scientific">Sunxiuqinia elliptica</name>
    <dbReference type="NCBI Taxonomy" id="655355"/>
    <lineage>
        <taxon>Bacteria</taxon>
        <taxon>Pseudomonadati</taxon>
        <taxon>Bacteroidota</taxon>
        <taxon>Bacteroidia</taxon>
        <taxon>Marinilabiliales</taxon>
        <taxon>Prolixibacteraceae</taxon>
        <taxon>Sunxiuqinia</taxon>
    </lineage>
</organism>
<feature type="domain" description="Lnb-like transmembrane" evidence="3">
    <location>
        <begin position="259"/>
        <end position="392"/>
    </location>
</feature>
<protein>
    <submittedName>
        <fullName evidence="4">Uncharacterized protein</fullName>
    </submittedName>
</protein>
<keyword evidence="1" id="KW-0472">Membrane</keyword>
<dbReference type="AlphaFoldDB" id="A0A1I2F024"/>
<reference evidence="4 5" key="1">
    <citation type="submission" date="2016-10" db="EMBL/GenBank/DDBJ databases">
        <authorList>
            <person name="de Groot N.N."/>
        </authorList>
    </citation>
    <scope>NUCLEOTIDE SEQUENCE [LARGE SCALE GENOMIC DNA]</scope>
    <source>
        <strain evidence="4 5">CGMCC 1.9156</strain>
    </source>
</reference>
<feature type="transmembrane region" description="Helical" evidence="1">
    <location>
        <begin position="373"/>
        <end position="393"/>
    </location>
</feature>